<dbReference type="Pfam" id="PF02927">
    <property type="entry name" value="CelD_N"/>
    <property type="match status" value="1"/>
</dbReference>
<evidence type="ECO:0000256" key="3">
    <source>
        <dbReference type="ARBA" id="ARBA00007754"/>
    </source>
</evidence>
<dbReference type="InterPro" id="IPR008979">
    <property type="entry name" value="Galactose-bd-like_sf"/>
</dbReference>
<keyword evidence="8" id="KW-0106">Calcium</keyword>
<dbReference type="InterPro" id="IPR014756">
    <property type="entry name" value="Ig_E-set"/>
</dbReference>
<accession>A0A9J6ZZE2</accession>
<dbReference type="GO" id="GO:0007154">
    <property type="term" value="P:cell communication"/>
    <property type="evidence" value="ECO:0007669"/>
    <property type="project" value="InterPro"/>
</dbReference>
<evidence type="ECO:0000256" key="5">
    <source>
        <dbReference type="ARBA" id="ARBA00022729"/>
    </source>
</evidence>
<dbReference type="Gene3D" id="3.20.20.80">
    <property type="entry name" value="Glycosidases"/>
    <property type="match status" value="1"/>
</dbReference>
<dbReference type="SUPFAM" id="SSF51445">
    <property type="entry name" value="(Trans)glycosidases"/>
    <property type="match status" value="1"/>
</dbReference>
<evidence type="ECO:0000256" key="8">
    <source>
        <dbReference type="ARBA" id="ARBA00022837"/>
    </source>
</evidence>
<dbReference type="InterPro" id="IPR022790">
    <property type="entry name" value="GH26_dom"/>
</dbReference>
<dbReference type="GO" id="GO:0005509">
    <property type="term" value="F:calcium ion binding"/>
    <property type="evidence" value="ECO:0007669"/>
    <property type="project" value="InterPro"/>
</dbReference>
<keyword evidence="7 12" id="KW-0378">Hydrolase</keyword>
<feature type="compositionally biased region" description="Polar residues" evidence="13">
    <location>
        <begin position="3395"/>
        <end position="3408"/>
    </location>
</feature>
<dbReference type="InterPro" id="IPR013783">
    <property type="entry name" value="Ig-like_fold"/>
</dbReference>
<feature type="active site" description="Proton donor" evidence="12">
    <location>
        <position position="1618"/>
    </location>
</feature>
<dbReference type="CDD" id="cd02850">
    <property type="entry name" value="E_set_Cellulase_N"/>
    <property type="match status" value="1"/>
</dbReference>
<dbReference type="SUPFAM" id="SSF48208">
    <property type="entry name" value="Six-hairpin glycosidases"/>
    <property type="match status" value="1"/>
</dbReference>
<feature type="domain" description="GH26" evidence="14">
    <location>
        <begin position="1477"/>
        <end position="1792"/>
    </location>
</feature>
<evidence type="ECO:0000256" key="10">
    <source>
        <dbReference type="ARBA" id="ARBA00023295"/>
    </source>
</evidence>
<dbReference type="Pfam" id="PF02156">
    <property type="entry name" value="Glyco_hydro_26"/>
    <property type="match status" value="1"/>
</dbReference>
<gene>
    <name evidence="15" type="ORF">L0Y14_03160</name>
</gene>
<dbReference type="SUPFAM" id="SSF81296">
    <property type="entry name" value="E set domains"/>
    <property type="match status" value="1"/>
</dbReference>
<feature type="region of interest" description="Disordered" evidence="13">
    <location>
        <begin position="268"/>
        <end position="377"/>
    </location>
</feature>
<dbReference type="Pfam" id="PF18884">
    <property type="entry name" value="TSP3_bac"/>
    <property type="match status" value="3"/>
</dbReference>
<dbReference type="GO" id="GO:0016985">
    <property type="term" value="F:mannan endo-1,4-beta-mannosidase activity"/>
    <property type="evidence" value="ECO:0007669"/>
    <property type="project" value="InterPro"/>
</dbReference>
<feature type="region of interest" description="Disordered" evidence="13">
    <location>
        <begin position="3347"/>
        <end position="3411"/>
    </location>
</feature>
<dbReference type="InterPro" id="IPR000805">
    <property type="entry name" value="Glyco_hydro_26"/>
</dbReference>
<dbReference type="PANTHER" id="PTHR40079:SF4">
    <property type="entry name" value="GH26 DOMAIN-CONTAINING PROTEIN-RELATED"/>
    <property type="match status" value="1"/>
</dbReference>
<dbReference type="SUPFAM" id="SSF49785">
    <property type="entry name" value="Galactose-binding domain-like"/>
    <property type="match status" value="1"/>
</dbReference>
<dbReference type="InterPro" id="IPR013320">
    <property type="entry name" value="ConA-like_dom_sf"/>
</dbReference>
<feature type="compositionally biased region" description="Acidic residues" evidence="13">
    <location>
        <begin position="3347"/>
        <end position="3363"/>
    </location>
</feature>
<dbReference type="PANTHER" id="PTHR40079">
    <property type="entry name" value="MANNAN ENDO-1,4-BETA-MANNOSIDASE E-RELATED"/>
    <property type="match status" value="1"/>
</dbReference>
<dbReference type="GO" id="GO:0016020">
    <property type="term" value="C:membrane"/>
    <property type="evidence" value="ECO:0007669"/>
    <property type="project" value="InterPro"/>
</dbReference>
<evidence type="ECO:0000259" key="14">
    <source>
        <dbReference type="PROSITE" id="PS51764"/>
    </source>
</evidence>
<dbReference type="InterPro" id="IPR012341">
    <property type="entry name" value="6hp_glycosidase-like_sf"/>
</dbReference>
<dbReference type="GO" id="GO:0006080">
    <property type="term" value="P:substituted mannan metabolic process"/>
    <property type="evidence" value="ECO:0007669"/>
    <property type="project" value="InterPro"/>
</dbReference>
<dbReference type="Gene3D" id="2.60.120.260">
    <property type="entry name" value="Galactose-binding domain-like"/>
    <property type="match status" value="1"/>
</dbReference>
<dbReference type="Gene3D" id="1.50.10.10">
    <property type="match status" value="1"/>
</dbReference>
<dbReference type="InterPro" id="IPR038081">
    <property type="entry name" value="CalX-like_sf"/>
</dbReference>
<dbReference type="Pfam" id="PF00759">
    <property type="entry name" value="Glyco_hydro_9"/>
    <property type="match status" value="1"/>
</dbReference>
<dbReference type="Gene3D" id="2.60.40.2030">
    <property type="match status" value="1"/>
</dbReference>
<dbReference type="GO" id="GO:0008810">
    <property type="term" value="F:cellulase activity"/>
    <property type="evidence" value="ECO:0007669"/>
    <property type="project" value="InterPro"/>
</dbReference>
<dbReference type="PROSITE" id="PS51764">
    <property type="entry name" value="GH26"/>
    <property type="match status" value="1"/>
</dbReference>
<keyword evidence="5" id="KW-0732">Signal</keyword>
<feature type="compositionally biased region" description="Acidic residues" evidence="13">
    <location>
        <begin position="281"/>
        <end position="291"/>
    </location>
</feature>
<organism evidence="15 16">
    <name type="scientific">Candidatus Endoriftia persephonae</name>
    <dbReference type="NCBI Taxonomy" id="393765"/>
    <lineage>
        <taxon>Bacteria</taxon>
        <taxon>Pseudomonadati</taxon>
        <taxon>Pseudomonadota</taxon>
        <taxon>Gammaproteobacteria</taxon>
        <taxon>Chromatiales</taxon>
        <taxon>Sedimenticolaceae</taxon>
        <taxon>Candidatus Endoriftia</taxon>
    </lineage>
</organism>
<keyword evidence="10 12" id="KW-0326">Glycosidase</keyword>
<comment type="similarity">
    <text evidence="2">Belongs to the glycosyl hydrolase 9 (cellulase E) family.</text>
</comment>
<keyword evidence="6" id="KW-0677">Repeat</keyword>
<evidence type="ECO:0000256" key="6">
    <source>
        <dbReference type="ARBA" id="ARBA00022737"/>
    </source>
</evidence>
<keyword evidence="11" id="KW-0624">Polysaccharide degradation</keyword>
<dbReference type="InterPro" id="IPR001701">
    <property type="entry name" value="Glyco_hydro_9"/>
</dbReference>
<evidence type="ECO:0000256" key="11">
    <source>
        <dbReference type="ARBA" id="ARBA00023326"/>
    </source>
</evidence>
<dbReference type="KEGG" id="eps:L0Y14_03160"/>
<comment type="subcellular location">
    <subcellularLocation>
        <location evidence="1">Secreted</location>
    </subcellularLocation>
</comment>
<feature type="active site" description="Nucleophile" evidence="12">
    <location>
        <position position="1732"/>
    </location>
</feature>
<keyword evidence="9" id="KW-0119">Carbohydrate metabolism</keyword>
<evidence type="ECO:0000256" key="13">
    <source>
        <dbReference type="SAM" id="MobiDB-lite"/>
    </source>
</evidence>
<evidence type="ECO:0000256" key="7">
    <source>
        <dbReference type="ARBA" id="ARBA00022801"/>
    </source>
</evidence>
<dbReference type="GO" id="GO:0000272">
    <property type="term" value="P:polysaccharide catabolic process"/>
    <property type="evidence" value="ECO:0007669"/>
    <property type="project" value="UniProtKB-KW"/>
</dbReference>
<dbReference type="InterPro" id="IPR028974">
    <property type="entry name" value="TSP_type-3_rpt"/>
</dbReference>
<feature type="compositionally biased region" description="Low complexity" evidence="13">
    <location>
        <begin position="332"/>
        <end position="347"/>
    </location>
</feature>
<dbReference type="Gene3D" id="2.60.40.10">
    <property type="entry name" value="Immunoglobulins"/>
    <property type="match status" value="1"/>
</dbReference>
<evidence type="ECO:0000313" key="16">
    <source>
        <dbReference type="Proteomes" id="UP001056649"/>
    </source>
</evidence>
<dbReference type="SUPFAM" id="SSF141072">
    <property type="entry name" value="CalX-like"/>
    <property type="match status" value="1"/>
</dbReference>
<dbReference type="InterPro" id="IPR017853">
    <property type="entry name" value="GH"/>
</dbReference>
<protein>
    <submittedName>
        <fullName evidence="15">Glycoside hydrolase family 9 protein</fullName>
    </submittedName>
</protein>
<evidence type="ECO:0000256" key="9">
    <source>
        <dbReference type="ARBA" id="ARBA00023277"/>
    </source>
</evidence>
<dbReference type="Proteomes" id="UP001056649">
    <property type="component" value="Chromosome"/>
</dbReference>
<dbReference type="Gene3D" id="2.60.120.430">
    <property type="entry name" value="Galactose-binding lectin"/>
    <property type="match status" value="2"/>
</dbReference>
<evidence type="ECO:0000313" key="15">
    <source>
        <dbReference type="EMBL" id="USF88251.1"/>
    </source>
</evidence>
<dbReference type="Gene3D" id="2.60.120.200">
    <property type="match status" value="2"/>
</dbReference>
<evidence type="ECO:0000256" key="2">
    <source>
        <dbReference type="ARBA" id="ARBA00007072"/>
    </source>
</evidence>
<dbReference type="EMBL" id="CP090569">
    <property type="protein sequence ID" value="USF88251.1"/>
    <property type="molecule type" value="Genomic_DNA"/>
</dbReference>
<sequence length="4656" mass="517544">MVRRRAPAGVRWSWIWAISPSAAIGSHRLIIGGYNNKKTAANETTLVLIDDLLLSASSQTIYDDSLISSVFHLDNSLQDGKGVMPELTLNGNARFDDSNLGWMETPAGAALRFNGFNDRAEVTFSVDPYLPADRTVEDIDEVSIEGRFYFDTIDMWDENRLELLFMRQSWDSGVEIRRNSWMTDLSAYLGSYGDSGEAVNTALSRNQWHHIKLTHNRTHYLLYVDGQEILKVAHGRGQLNLYGHEDIRLSFGDFHGWADEIRFNLDFDTDDDGLPDKRDPDDDGDGVEDGQDVFPFDRAEWGDNDGDGIGDNADQDDDNDGIADGRDLQPLDAANAAADSDGDGFSDLVEYHSGSLPDDAASTPRTQPPAGGAGPVLSGEQQRALETLVRMQEPGEVRIHAVSDQWLRLTLVPTRNENNTDFIRPPVEIAKAENPALFSVTDSAGDSVPVVGTGLKRRTFYAPYRVGDLRIGENIFIHLGRPLSAGQEYALDVDTQLTGTAIHARFRFEPESQLSDLLHVDPYGYRPADRKKAYLGLMMGSAGEYEPTDLDFEVVRTQDHQVVFQGTGTLEASEGWRETFTNHPYNKVYQLDFSALTTPGEYYLRHRTGISQPFPIHSDVYRGSLNTLALGMYHQRRGEELIKPYTRFTHKATVEDQTYVYDSTDLDPFLAGLGVTPDTIRYPTTQEGQHVEISGGHMDAGDYSPYTWNSSLTAWTLITTLDVYGERVMHDNLGVPESGDGVPDLLQEFLLEINWLKEMQDPVDGGVFGMSKPKEMNYQSTMPGETPNLTRYLSPKDTTVTGGYAAALARAARSPVLRQHDPALADLLKQRAIKAWDWLEANPGMHGYHHYGKGDARDGDEGHEHARAWAAIELYALTGEQRYHDAFVRYHKPLLRYDGVYLMNMGYGYATRTLALWERDGIAYPVDAVLKQTSVARFRQAVDWYVDAANETPYDLFVNGTVKRWNLVGWFFPVSDYGWDLLLAHELYGDLDYLETAQDQIHFTLGANPSNMTYITGMGYKRLRSTVDQESLHDGIEAPVTGLPVSPMVTGYSWSNTYERDISDYTWPLDNPDWDTGGEVYGLLEKSYDGWNINGEFTIEKMAGMLTALAVLTPRDDEQYPHPEFTLSVEPVENGVFRPILAFKNGEPQSYRILWHENDQPVSADPAYLLRQDFSRPVWKLAAEVITAEGRRWYAETRINTRDYGNTDIPLEPFPDDSASTLFHLDGSLADANGVMADLTLSGNARFDDGDLYWMQNPAGSALRFDGFGDQAQVSFNISDYLPEGKRYEDVAEVTIDGLFYFDSLGPVNDDVLNLLYLRQSWGSGMQLTRYNWTSHIRADLGKTQNSGDAIDNALRPHEWHYVQMIYNRSHYILQVDGQELVKVAHDNQDKLFDQRDIELKFGNFQGWVDEVRFNVVLQDQTDTDGDGILDSLDPDDDNDGMPDEWELQYGLDSLDATDAGLDADGDGFYNLSEFYAATSPLDANAFPGQGSAGKTLLGVYHGNQGWAIPDLQAMEAWQQDKKHAVVTLFTSFGESQRNNLVTYQLPNIWNNGNVPLISWEPYLDGVDPESIEADIANGDHDAYLTSWMDGLKGFLSGPDGQFGTTDDRRVYIRLAHEMNGDWYPWSARSVGENPADYIAMWRHVHDAATAIGLGREHVQWVWSVNASDHGSYGWIAEDYYPGDAYVDWFGIDGYNWASRAADQTWRTPAQVFDAMLARLRALADKPVAINEVATQTNAGANLVEKNSWIQLLFAYLSQNNIGMLSWFNEDKEYDWAIFAGSYGDEAVATGEKGYSAYRTAVQSDRLIPADSGNPRLLTQAQFEGDLDVLTGFSLLGEAGIRLVDGQLVFERTATNGVEHTGLLSEQSYRGDLEVILEYASLSQFSENAYQPNLILRLTDDGFDQQTLNGRHVSVKHKIHSGIPGYTWFYQWDDQGQSVGASFPQRRTSGKLRLLRRDGVVSGYILDQNDQWLQINQAEPGAFLLEGPARVNVYVDAYYNDSYRYVFEGLTIRHDEDGDGLLNQEEALLGTDPVQADSDGDGLGDRADLRPLDAASRRAYPLGSLFPNPALDVSIHKGIDGRLLILVRNDHHSEQLFTAQLPGLSANSPVEVVFEQRSLQSQADSFSETLPANSRRVYRLDYDLAPLFDPADFVEIVQPMAAGAWSLDLTGLALDLEQGAGLSWAVESVDDANLTASLDGAQLTLTPQGAACGLTRVRLSVSDAQGRSSQIELPVRLTGAPGAELIANGGMEQFDADPLHIPGWTDFRWEGDIQLNHTDLAAFAGERSALIQGYGPAKAAIYQNLSLPAGTYRLRAKLASADLREGLWGQTSLLYLEFDSRETISQTLLEGDSDWRQMELVFRVPEADQVTLYFFNYGPGSLFVDDVSLSLVEACAQPEEGFSLDETSLKPLDYNPPVSFEEILLHGYCDDEGFAGREVCQRLQGVDIDSLKPQHAAAPRLLADFEQGSTPPFIQSGWDYTDQALNGERSGLLQPGRYLDGWNAQGIPSDWRGYDWLRFEVDNPSTEPQRFYVEIRDVKSNDYWSRVNWYTVAAPGRSTIHVPLQIFVGEKSVIRERRRLDLANITRLVLSAADAAVALTIDDVRLEPEPAYSNDFPRLIKLDAGSLESPLFHEFTPLYASTSYRAQRGYGFSADAEIKRTEDRRHPENLLRDWISLNSGGLDFDLPDGEYHVWMVLEDPGYWEYYPNYEHRAVYAEGEKVLDEQPTVADFWARYYRYDDAEDLPGDDIWQRYIPARYQPLQFDVLVSDGQLNLRFEGNDSPYTLALSALVIYPTSEAARGEAFLAELWQQLKQQYGYEYKQVAPPLPQHVKPIGNALDGALSLFQRSSALDVYATDWPDAAEQVDALSVSLAQGEYEPLTISLYAHQAQQLTDAVLELPGVEVTASQVRNKLSRVTQDGSVYTSRPRILDPLQLPLELAAGQSRRLWFDLHAPAELAPGTIEGSLRLSFSNGQSQELPVAVEVRPYSLPAADVPLGYLGLAPQYPGSVFPEVAAKQEAELQASIALLHRYGMTGVDGGIGGPLFKGYSDGQPVIDFSQADKTMAALQGLYSGEINSYGGIGIQGLSTYSTQDTSAYGKPYVEVLADLLAAIESHGAANNWLSLIHTVGDEPAGEVIQDSLAAAQAFHQADPQSRTSVFSSLTDPASDPRAAFAGVVDRIYVTHHSAAGLQHIVDQGSECASYNLRSRYHRGVYQYKLAREFGCRGHMQFMWSSVHADPWYDLDGRESEQAAVFTHADGSLRHTLELERYREAVDDYRYLLKLEQQIAASDDSAAKTEAQAWLQATLDAMEVGHDRPHAWSEAELDGLRQQAAAHIEHLLPDYDADGIPDALDADDDNDTLPDDWERRYGLNPLDASDATSDADGDGFSNRVEFQANSDPTDPSSTPTGEHRLGTVLTDVRDWSGQRPFIDLFKLARPWFTQCDYWVNNPDPGCTADTAWYTGENALLDLDENGWVRSVPTPGADPVYTSVATYWDVPRQFPAGRYLLLYDGEGTLEYLGGMRLIEEESTPGRHVVMLDRADGGFHLRIRASDPNGTGDYIRNMRLIPEAFESVDPLPLFNPEFLERTRPFQVLNFKYWMRIDGTPPATWAERPLMDSLSYAGEEGVPAEVMVALADAADAAPWFNMPHNADDDYVRQFATLVRDRLRPNLPVYLEYAHNFMFSANGGWIEEQGKAAWPEASESYLQKRFYWYGKRAAEMCDIWKSVWAGSAGRVHCVVESQIGNSWISEQILECPLWEGAPCAGHGLDALAITPQFGSYLGITTHEQQVEAWTQEADGGLTSLFREVHEGGLIQDGPPGGALAAVMEDVGAQKAVADRYGMALVGSRGGEHIAGNGAVIYNEPITQLFIAANRDPRMGRAYTDLLDGWAARGGGLFMHQKDIGAFSQYGSWSALENLSDTHSPKYDALLGYLNGTPYESVVSLDLSAGEISEQGGAAALRVNLDRPYESDVTVQLGLQGGAQEGSDYTLASHTVTLPTGQTSASVTLTALDDDQIEGRENIQITIVSVSAGLRPISQSLRLEIFDEDVDGDAMADDWERHFGLNPNDPNDAHQDPDGDGVDNLAEFIGRTDPTRDQGPPPRLGGNLGGIVDWTSQSPFIDLFKMSREWLTQCDFWANEPEPDCSAENSWDTGEQALLDLDEHGWVRSMPAPADAPIFTRVTTYWAFYPQFPGGRYVVLYDGAGTMSYGLGAHKIDAESSPGRHLVVFDPGESATLTISATDPEGTGDYIRNIRIIPEALAEELAASGEPVPLFKPAFLEKTRPYQVLRFMDMMRTNNSPLGRWADRPEPLDARYTTDYGVPLEVMTELSNTLQRPPWFTLPHQADDDFVRQFARLAKEQLDPTLQVYLEYSNEVWNGQFEQSGWVRSQGEALWPDAVADGHTKLLNWFGKRTAEICHLWKQVWGNDAYRVTCVMGAQAAWSRVAEQALECPLWDEGPCIDHGIDALAIAPYIDNLGLARYEAEVEAWTQEADGGLTRLFNQLEQGGELSDGPPGGQLAATFSAIDTHIALAAQYGLPLYSYEGGQHLVGVLGLENNQALTDLFIAANRDPRMGTLYDRYLAGWEARGGALFMNFSDIGRPSKWGSWGALEYLEQESSPKYAALMRYLGIANDGDGVPNESSGTDAAGNDILSDTW</sequence>
<dbReference type="Gene3D" id="4.10.1080.10">
    <property type="entry name" value="TSP type-3 repeat"/>
    <property type="match status" value="2"/>
</dbReference>
<dbReference type="InterPro" id="IPR003644">
    <property type="entry name" value="Calx_beta"/>
</dbReference>
<name>A0A9J6ZZE2_9GAMM</name>
<evidence type="ECO:0000256" key="12">
    <source>
        <dbReference type="PROSITE-ProRule" id="PRU01100"/>
    </source>
</evidence>
<dbReference type="SUPFAM" id="SSF49899">
    <property type="entry name" value="Concanavalin A-like lectins/glucanases"/>
    <property type="match status" value="2"/>
</dbReference>
<comment type="similarity">
    <text evidence="3 12">Belongs to the glycosyl hydrolase 26 family.</text>
</comment>
<feature type="region of interest" description="Disordered" evidence="13">
    <location>
        <begin position="4063"/>
        <end position="4108"/>
    </location>
</feature>
<dbReference type="InterPro" id="IPR008928">
    <property type="entry name" value="6-hairpin_glycosidase_sf"/>
</dbReference>
<keyword evidence="4" id="KW-0964">Secreted</keyword>
<dbReference type="InterPro" id="IPR059100">
    <property type="entry name" value="TSP3_bac"/>
</dbReference>
<dbReference type="InterPro" id="IPR004197">
    <property type="entry name" value="Cellulase_Ig-like"/>
</dbReference>
<dbReference type="Pfam" id="PF03160">
    <property type="entry name" value="Calx-beta"/>
    <property type="match status" value="1"/>
</dbReference>
<evidence type="ECO:0000256" key="1">
    <source>
        <dbReference type="ARBA" id="ARBA00004613"/>
    </source>
</evidence>
<feature type="compositionally biased region" description="Acidic residues" evidence="13">
    <location>
        <begin position="302"/>
        <end position="321"/>
    </location>
</feature>
<proteinExistence type="inferred from homology"/>
<keyword evidence="16" id="KW-1185">Reference proteome</keyword>
<reference evidence="15" key="1">
    <citation type="journal article" date="2022" name="Mol. Ecol. Resour.">
        <title>The complete and closed genome of the facultative generalist Candidatus Endoriftia persephone from deep-sea hydrothermal vents.</title>
        <authorList>
            <person name="de Oliveira A.L."/>
            <person name="Srivastava A."/>
            <person name="Espada-Hinojosa S."/>
            <person name="Bright M."/>
        </authorList>
    </citation>
    <scope>NUCLEOTIDE SEQUENCE</scope>
    <source>
        <strain evidence="15">Tica-EPR-9o50.N</strain>
    </source>
</reference>
<evidence type="ECO:0000256" key="4">
    <source>
        <dbReference type="ARBA" id="ARBA00022525"/>
    </source>
</evidence>
<dbReference type="RefSeq" id="WP_251859246.1">
    <property type="nucleotide sequence ID" value="NZ_CP090569.1"/>
</dbReference>
<dbReference type="SUPFAM" id="SSF103647">
    <property type="entry name" value="TSP type-3 repeat"/>
    <property type="match status" value="2"/>
</dbReference>